<dbReference type="Pfam" id="PF01730">
    <property type="entry name" value="UreF"/>
    <property type="match status" value="1"/>
</dbReference>
<dbReference type="Proteomes" id="UP000361836">
    <property type="component" value="Unassembled WGS sequence"/>
</dbReference>
<evidence type="ECO:0000256" key="3">
    <source>
        <dbReference type="HAMAP-Rule" id="MF_01385"/>
    </source>
</evidence>
<reference evidence="4 5" key="1">
    <citation type="submission" date="2019-10" db="EMBL/GenBank/DDBJ databases">
        <authorList>
            <person name="Wolf R A."/>
        </authorList>
    </citation>
    <scope>NUCLEOTIDE SEQUENCE [LARGE SCALE GENOMIC DNA]</scope>
    <source>
        <strain evidence="4">Collinsella_aerofaciens_MC2</strain>
    </source>
</reference>
<comment type="subcellular location">
    <subcellularLocation>
        <location evidence="3">Cytoplasm</location>
    </subcellularLocation>
</comment>
<dbReference type="AlphaFoldDB" id="A0A5K1J881"/>
<dbReference type="InterPro" id="IPR038277">
    <property type="entry name" value="UreF_sf"/>
</dbReference>
<dbReference type="HAMAP" id="MF_01385">
    <property type="entry name" value="UreF"/>
    <property type="match status" value="1"/>
</dbReference>
<comment type="function">
    <text evidence="3">Required for maturation of urease via the functional incorporation of the urease nickel metallocenter.</text>
</comment>
<dbReference type="Gene3D" id="1.10.4190.10">
    <property type="entry name" value="Urease accessory protein UreF"/>
    <property type="match status" value="1"/>
</dbReference>
<dbReference type="GO" id="GO:0016151">
    <property type="term" value="F:nickel cation binding"/>
    <property type="evidence" value="ECO:0007669"/>
    <property type="project" value="UniProtKB-UniRule"/>
</dbReference>
<evidence type="ECO:0000256" key="1">
    <source>
        <dbReference type="ARBA" id="ARBA00022988"/>
    </source>
</evidence>
<dbReference type="RefSeq" id="WP_187324850.1">
    <property type="nucleotide sequence ID" value="NZ_CAAKNU010000106.1"/>
</dbReference>
<evidence type="ECO:0000313" key="4">
    <source>
        <dbReference type="EMBL" id="VWL99459.1"/>
    </source>
</evidence>
<comment type="subunit">
    <text evidence="3">UreD, UreF and UreG form a complex that acts as a GTP-hydrolysis-dependent molecular chaperone, activating the urease apoprotein by helping to assemble the nickel containing metallocenter of UreC. The UreE protein probably delivers the nickel.</text>
</comment>
<keyword evidence="3" id="KW-0963">Cytoplasm</keyword>
<keyword evidence="5" id="KW-1185">Reference proteome</keyword>
<evidence type="ECO:0000256" key="2">
    <source>
        <dbReference type="ARBA" id="ARBA00023186"/>
    </source>
</evidence>
<evidence type="ECO:0000313" key="5">
    <source>
        <dbReference type="Proteomes" id="UP000361836"/>
    </source>
</evidence>
<name>A0A5K1J881_9ACTN</name>
<keyword evidence="1 3" id="KW-0996">Nickel insertion</keyword>
<gene>
    <name evidence="3 4" type="primary">ureF</name>
    <name evidence="4" type="ORF">KCJAJFAP_00647</name>
</gene>
<organism evidence="4 5">
    <name type="scientific">Collinsella aerofaciens</name>
    <dbReference type="NCBI Taxonomy" id="74426"/>
    <lineage>
        <taxon>Bacteria</taxon>
        <taxon>Bacillati</taxon>
        <taxon>Actinomycetota</taxon>
        <taxon>Coriobacteriia</taxon>
        <taxon>Coriobacteriales</taxon>
        <taxon>Coriobacteriaceae</taxon>
        <taxon>Collinsella</taxon>
    </lineage>
</organism>
<dbReference type="PIRSF" id="PIRSF009467">
    <property type="entry name" value="Ureas_acces_UreF"/>
    <property type="match status" value="1"/>
</dbReference>
<proteinExistence type="inferred from homology"/>
<comment type="similarity">
    <text evidence="3">Belongs to the UreF family.</text>
</comment>
<keyword evidence="2 3" id="KW-0143">Chaperone</keyword>
<dbReference type="PANTHER" id="PTHR33620">
    <property type="entry name" value="UREASE ACCESSORY PROTEIN F"/>
    <property type="match status" value="1"/>
</dbReference>
<dbReference type="GO" id="GO:0005737">
    <property type="term" value="C:cytoplasm"/>
    <property type="evidence" value="ECO:0007669"/>
    <property type="project" value="UniProtKB-SubCell"/>
</dbReference>
<accession>A0A5K1J881</accession>
<dbReference type="InterPro" id="IPR002639">
    <property type="entry name" value="UreF"/>
</dbReference>
<dbReference type="PANTHER" id="PTHR33620:SF1">
    <property type="entry name" value="UREASE ACCESSORY PROTEIN F"/>
    <property type="match status" value="1"/>
</dbReference>
<sequence length="230" mass="24862">MSPASELLLQQICDSVFPIGAYSHSFGLETFIQIGIVRDADSAAAYVADQIAYPLTYTELLGMRLGYEAARHADMDALVALELELQALKTPTEPRAAMNKLAARFIRTVSELEVLDPEAAAFFSGYAASQRDHAVNVAYGVLAALADVDLAPLMHRYLYSQVSAIVVNCVKTVPLSQTAGQQIITGSFSAMETACDTALSCEATMLGLSCPGFDTRCIEHETLYSRLYMS</sequence>
<protein>
    <recommendedName>
        <fullName evidence="3">Urease accessory protein UreF</fullName>
    </recommendedName>
</protein>
<dbReference type="EMBL" id="CABWIE010000030">
    <property type="protein sequence ID" value="VWL99459.1"/>
    <property type="molecule type" value="Genomic_DNA"/>
</dbReference>